<reference evidence="2" key="1">
    <citation type="journal article" date="2019" name="Int. J. Syst. Evol. Microbiol.">
        <title>The Global Catalogue of Microorganisms (GCM) 10K type strain sequencing project: providing services to taxonomists for standard genome sequencing and annotation.</title>
        <authorList>
            <consortium name="The Broad Institute Genomics Platform"/>
            <consortium name="The Broad Institute Genome Sequencing Center for Infectious Disease"/>
            <person name="Wu L."/>
            <person name="Ma J."/>
        </authorList>
    </citation>
    <scope>NUCLEOTIDE SEQUENCE [LARGE SCALE GENOMIC DNA]</scope>
    <source>
        <strain evidence="2">LMG 29894</strain>
    </source>
</reference>
<gene>
    <name evidence="1" type="ORF">ACFOW7_08220</name>
</gene>
<organism evidence="1 2">
    <name type="scientific">Chitinimonas lacunae</name>
    <dbReference type="NCBI Taxonomy" id="1963018"/>
    <lineage>
        <taxon>Bacteria</taxon>
        <taxon>Pseudomonadati</taxon>
        <taxon>Pseudomonadota</taxon>
        <taxon>Betaproteobacteria</taxon>
        <taxon>Neisseriales</taxon>
        <taxon>Chitinibacteraceae</taxon>
        <taxon>Chitinimonas</taxon>
    </lineage>
</organism>
<comment type="caution">
    <text evidence="1">The sequence shown here is derived from an EMBL/GenBank/DDBJ whole genome shotgun (WGS) entry which is preliminary data.</text>
</comment>
<accession>A0ABV8MQG2</accession>
<dbReference type="EMBL" id="JBHSBU010000001">
    <property type="protein sequence ID" value="MFC4159341.1"/>
    <property type="molecule type" value="Genomic_DNA"/>
</dbReference>
<evidence type="ECO:0000313" key="1">
    <source>
        <dbReference type="EMBL" id="MFC4159341.1"/>
    </source>
</evidence>
<protein>
    <submittedName>
        <fullName evidence="1">Uncharacterized protein</fullName>
    </submittedName>
</protein>
<dbReference type="Proteomes" id="UP001595791">
    <property type="component" value="Unassembled WGS sequence"/>
</dbReference>
<keyword evidence="2" id="KW-1185">Reference proteome</keyword>
<sequence length="113" mass="12965">MTAATLPKEERYPPDQRLDGRLFALAEHGKALLEQVFIQHFDGRRWPIEGYTLLINLYEENGCGSVSFCPKIEQEVGGTPFEVPDQGLWQNGPGVTFYLDLKDYSLIKRVFMR</sequence>
<evidence type="ECO:0000313" key="2">
    <source>
        <dbReference type="Proteomes" id="UP001595791"/>
    </source>
</evidence>
<proteinExistence type="predicted"/>
<name>A0ABV8MQG2_9NEIS</name>
<dbReference type="RefSeq" id="WP_378162996.1">
    <property type="nucleotide sequence ID" value="NZ_JBHSBU010000001.1"/>
</dbReference>